<evidence type="ECO:0000256" key="9">
    <source>
        <dbReference type="ARBA" id="ARBA00023128"/>
    </source>
</evidence>
<feature type="chain" id="PRO_5025543246" description="ATP synthase complex subunit 8" evidence="15">
    <location>
        <begin position="31"/>
        <end position="55"/>
    </location>
</feature>
<geneLocation type="mitochondrion" evidence="16"/>
<comment type="function">
    <text evidence="12">Subunit 8, of the mitochondrial membrane ATP synthase complex (F(1)F(0) ATP synthase or Complex V) that produces ATP from ADP in the presence of a proton gradient across the membrane which is generated by electron transport complexes of the respiratory chain. ATP synthase complex consist of a soluble F(1) head domain - the catalytic core - and a membrane F(1) domain - the membrane proton channel. These two domains are linked by a central stalk rotating inside the F(1) region and a stationary peripheral stalk. During catalysis, ATP synthesis in the catalytic domain of F(1) is coupled via a rotary mechanism of the central stalk subunits to proton translocation. In vivo, can only synthesize ATP although its ATP hydrolase activity can be activated artificially in vitro. Part of the complex F(0) domain.</text>
</comment>
<evidence type="ECO:0000313" key="16">
    <source>
        <dbReference type="EMBL" id="QGZ08792.1"/>
    </source>
</evidence>
<keyword evidence="6 14" id="KW-0375">Hydrogen ion transport</keyword>
<evidence type="ECO:0000256" key="10">
    <source>
        <dbReference type="ARBA" id="ARBA00023136"/>
    </source>
</evidence>
<proteinExistence type="inferred from homology"/>
<dbReference type="EMBL" id="MK118168">
    <property type="protein sequence ID" value="QGZ08792.1"/>
    <property type="molecule type" value="Genomic_DNA"/>
</dbReference>
<evidence type="ECO:0000256" key="1">
    <source>
        <dbReference type="ARBA" id="ARBA00004304"/>
    </source>
</evidence>
<evidence type="ECO:0000256" key="5">
    <source>
        <dbReference type="ARBA" id="ARBA00022692"/>
    </source>
</evidence>
<dbReference type="InterPro" id="IPR001421">
    <property type="entry name" value="ATP8_metazoa"/>
</dbReference>
<keyword evidence="9 14" id="KW-0496">Mitochondrion</keyword>
<evidence type="ECO:0000256" key="4">
    <source>
        <dbReference type="ARBA" id="ARBA00022547"/>
    </source>
</evidence>
<keyword evidence="5 14" id="KW-0812">Transmembrane</keyword>
<keyword evidence="4 14" id="KW-0138">CF(0)</keyword>
<dbReference type="InterPro" id="IPR050635">
    <property type="entry name" value="ATPase_protein_8"/>
</dbReference>
<keyword evidence="8 14" id="KW-0406">Ion transport</keyword>
<keyword evidence="10" id="KW-0472">Membrane</keyword>
<reference evidence="16" key="1">
    <citation type="journal article" date="2019" name="Elife">
        <title>Diverse deep-sea anglerfishes share a genetically reduced luminous symbiont that is acquired from the environment.</title>
        <authorList>
            <person name="Baker L.J."/>
            <person name="Freed L.L."/>
            <person name="Easson C.G."/>
            <person name="Lopez J.V."/>
            <person name="Fenolio D."/>
            <person name="Sutton T.T."/>
            <person name="Nyholm S.V."/>
            <person name="Hendry T.A."/>
        </authorList>
    </citation>
    <scope>NUCLEOTIDE SEQUENCE</scope>
    <source>
        <strain evidence="16">LMS8E</strain>
    </source>
</reference>
<evidence type="ECO:0000256" key="15">
    <source>
        <dbReference type="SAM" id="SignalP"/>
    </source>
</evidence>
<dbReference type="AlphaFoldDB" id="A0A6B9IQ81"/>
<evidence type="ECO:0000256" key="14">
    <source>
        <dbReference type="RuleBase" id="RU003661"/>
    </source>
</evidence>
<evidence type="ECO:0000256" key="12">
    <source>
        <dbReference type="ARBA" id="ARBA00053067"/>
    </source>
</evidence>
<keyword evidence="3 14" id="KW-0813">Transport</keyword>
<comment type="subcellular location">
    <subcellularLocation>
        <location evidence="1 14">Mitochondrion membrane</location>
        <topology evidence="1 14">Single-pass membrane protein</topology>
    </subcellularLocation>
</comment>
<dbReference type="GO" id="GO:0015986">
    <property type="term" value="P:proton motive force-driven ATP synthesis"/>
    <property type="evidence" value="ECO:0007669"/>
    <property type="project" value="InterPro"/>
</dbReference>
<evidence type="ECO:0000256" key="2">
    <source>
        <dbReference type="ARBA" id="ARBA00008892"/>
    </source>
</evidence>
<keyword evidence="7" id="KW-1133">Transmembrane helix</keyword>
<keyword evidence="15" id="KW-0732">Signal</keyword>
<accession>A0A6B9IQ81</accession>
<dbReference type="GO" id="GO:0031966">
    <property type="term" value="C:mitochondrial membrane"/>
    <property type="evidence" value="ECO:0007669"/>
    <property type="project" value="UniProtKB-SubCell"/>
</dbReference>
<dbReference type="GO" id="GO:0045259">
    <property type="term" value="C:proton-transporting ATP synthase complex"/>
    <property type="evidence" value="ECO:0007669"/>
    <property type="project" value="UniProtKB-KW"/>
</dbReference>
<comment type="similarity">
    <text evidence="2 14">Belongs to the ATPase protein 8 family.</text>
</comment>
<name>A0A6B9IQ81_9TELE</name>
<evidence type="ECO:0000256" key="3">
    <source>
        <dbReference type="ARBA" id="ARBA00022448"/>
    </source>
</evidence>
<dbReference type="PANTHER" id="PTHR39937:SF1">
    <property type="entry name" value="ATP SYNTHASE PROTEIN 8"/>
    <property type="match status" value="1"/>
</dbReference>
<keyword evidence="11" id="KW-0066">ATP synthesis</keyword>
<organism evidence="16">
    <name type="scientific">Linophryne sp. LMS8E</name>
    <dbReference type="NCBI Taxonomy" id="2676830"/>
    <lineage>
        <taxon>Eukaryota</taxon>
        <taxon>Metazoa</taxon>
        <taxon>Chordata</taxon>
        <taxon>Craniata</taxon>
        <taxon>Vertebrata</taxon>
        <taxon>Euteleostomi</taxon>
        <taxon>Actinopterygii</taxon>
        <taxon>Neopterygii</taxon>
        <taxon>Teleostei</taxon>
        <taxon>Neoteleostei</taxon>
        <taxon>Acanthomorphata</taxon>
        <taxon>Eupercaria</taxon>
        <taxon>Lophiiformes</taxon>
        <taxon>Ceratioidei</taxon>
        <taxon>Linophrynidae</taxon>
        <taxon>Linophryne</taxon>
    </lineage>
</organism>
<dbReference type="Pfam" id="PF00895">
    <property type="entry name" value="ATP-synt_8"/>
    <property type="match status" value="1"/>
</dbReference>
<evidence type="ECO:0000256" key="6">
    <source>
        <dbReference type="ARBA" id="ARBA00022781"/>
    </source>
</evidence>
<dbReference type="PANTHER" id="PTHR39937">
    <property type="entry name" value="ATP SYNTHASE PROTEIN 8"/>
    <property type="match status" value="1"/>
</dbReference>
<sequence>MPQLNASPWFTTLLASWLALLFILPPKILTNNFPNNLNLRATKASKATAWEWSWY</sequence>
<evidence type="ECO:0000256" key="7">
    <source>
        <dbReference type="ARBA" id="ARBA00022989"/>
    </source>
</evidence>
<dbReference type="GO" id="GO:0015078">
    <property type="term" value="F:proton transmembrane transporter activity"/>
    <property type="evidence" value="ECO:0007669"/>
    <property type="project" value="InterPro"/>
</dbReference>
<protein>
    <recommendedName>
        <fullName evidence="14">ATP synthase complex subunit 8</fullName>
    </recommendedName>
</protein>
<evidence type="ECO:0000256" key="13">
    <source>
        <dbReference type="ARBA" id="ARBA00064647"/>
    </source>
</evidence>
<feature type="signal peptide" evidence="15">
    <location>
        <begin position="1"/>
        <end position="30"/>
    </location>
</feature>
<evidence type="ECO:0000256" key="11">
    <source>
        <dbReference type="ARBA" id="ARBA00023310"/>
    </source>
</evidence>
<comment type="subunit">
    <text evidence="13">Component of the ATP synthase complex composed at least of ATP5F1A/subunit alpha, ATP5F1B/subunit beta, ATP5MC1/subunit c (homooctomer), MT-ATP6/subunit a, MT-ATP8/subunit 8, ATP5ME/subunit e, ATP5MF/subunit f, ATP5MG/subunit g, ATP5MK/subunit k, ATP5MJ/subunit j, ATP5F1C/subunit gamma, ATP5F1D/subunit delta, ATP5F1E/subunit epsilon, ATP5PF/subunit F6, ATP5PB/subunit b, ATP5PD/subunit d, ATP5PO/subunit OSCP. ATP synthase complex consists of a soluble F(1) head domain (subunits alpha(3) and beta(3)) - the catalytic core - and a membrane F(0) domain - the membrane proton channel (subunits c, a, 8, e, f, g, k and j). These two domains are linked by a central stalk (subunits gamma, delta, and epsilon) rotating inside the F1 region and a stationary peripheral stalk (subunits F6, b, d, and OSCP).</text>
</comment>
<evidence type="ECO:0000256" key="8">
    <source>
        <dbReference type="ARBA" id="ARBA00023065"/>
    </source>
</evidence>